<comment type="caution">
    <text evidence="2">The sequence shown here is derived from an EMBL/GenBank/DDBJ whole genome shotgun (WGS) entry which is preliminary data.</text>
</comment>
<protein>
    <submittedName>
        <fullName evidence="2">Uncharacterized protein</fullName>
    </submittedName>
</protein>
<reference evidence="3" key="1">
    <citation type="journal article" date="2019" name="Nat. Commun.">
        <title>Expansion of phycobilisome linker gene families in mesophilic red algae.</title>
        <authorList>
            <person name="Lee J."/>
            <person name="Kim D."/>
            <person name="Bhattacharya D."/>
            <person name="Yoon H.S."/>
        </authorList>
    </citation>
    <scope>NUCLEOTIDE SEQUENCE [LARGE SCALE GENOMIC DNA]</scope>
    <source>
        <strain evidence="3">CCMP 1328</strain>
    </source>
</reference>
<evidence type="ECO:0000256" key="1">
    <source>
        <dbReference type="SAM" id="MobiDB-lite"/>
    </source>
</evidence>
<gene>
    <name evidence="2" type="ORF">FVE85_3610</name>
</gene>
<keyword evidence="3" id="KW-1185">Reference proteome</keyword>
<accession>A0A5J4YMC3</accession>
<dbReference type="AlphaFoldDB" id="A0A5J4YMC3"/>
<name>A0A5J4YMC3_PORPP</name>
<feature type="region of interest" description="Disordered" evidence="1">
    <location>
        <begin position="275"/>
        <end position="343"/>
    </location>
</feature>
<evidence type="ECO:0000313" key="3">
    <source>
        <dbReference type="Proteomes" id="UP000324585"/>
    </source>
</evidence>
<sequence>MMCWWRTSGQRIRNAYFAALQARLDTAPARAIHASAATLRIRKHRKKGFQKGGGFNLGATVWSAYAPSPSTSPGDEEPEGPFYAIRVGREKFRGVVLRSVVYDAFVKDVKGVEAKSIETLEEAVAFCARSSLEKRDKACSRFFAFRYGLDGARLISTSETVFRSMLKRFRAPARELAEFSNMTQALVFCEQAGTLATDWQTLAGSVRFVARNPSLDQRDMERFYRTQCTRGSLPTGPWPMAHDLLKAVRAQAHAPIRPGFVGGEHKHIWESGASSVRRGEEAGGESSADPACSGESKVTCELGSAPKSSLTDVERVMLAGPAKNAKCGDRKTLAQDNRCSHRS</sequence>
<evidence type="ECO:0000313" key="2">
    <source>
        <dbReference type="EMBL" id="KAA8492172.1"/>
    </source>
</evidence>
<organism evidence="2 3">
    <name type="scientific">Porphyridium purpureum</name>
    <name type="common">Red alga</name>
    <name type="synonym">Porphyridium cruentum</name>
    <dbReference type="NCBI Taxonomy" id="35688"/>
    <lineage>
        <taxon>Eukaryota</taxon>
        <taxon>Rhodophyta</taxon>
        <taxon>Bangiophyceae</taxon>
        <taxon>Porphyridiales</taxon>
        <taxon>Porphyridiaceae</taxon>
        <taxon>Porphyridium</taxon>
    </lineage>
</organism>
<dbReference type="Proteomes" id="UP000324585">
    <property type="component" value="Unassembled WGS sequence"/>
</dbReference>
<proteinExistence type="predicted"/>
<dbReference type="EMBL" id="VRMN01000010">
    <property type="protein sequence ID" value="KAA8492172.1"/>
    <property type="molecule type" value="Genomic_DNA"/>
</dbReference>